<evidence type="ECO:0000259" key="1">
    <source>
        <dbReference type="Pfam" id="PF00646"/>
    </source>
</evidence>
<dbReference type="Gene3D" id="1.20.1280.50">
    <property type="match status" value="1"/>
</dbReference>
<gene>
    <name evidence="3" type="ORF">Bca52824_059906</name>
</gene>
<evidence type="ECO:0000259" key="2">
    <source>
        <dbReference type="Pfam" id="PF08268"/>
    </source>
</evidence>
<name>A0A8X7UH46_BRACI</name>
<accession>A0A8X7UH46</accession>
<dbReference type="InterPro" id="IPR017451">
    <property type="entry name" value="F-box-assoc_interact_dom"/>
</dbReference>
<sequence>MEHRKKAKTDYLPADLTTETLLRLPEKSVARFSCVSKLWSSITTDPSFISLFETRSPRQRLLLCFQKYAKLFVSSIPQHTQNSNRSYSSSLSSSTESVHGLICSESEKPIVWNPSTRQFVTLPTIQKPCKSWKCTILFLGYDPIEEGDLTMGSSLKTLYKF</sequence>
<evidence type="ECO:0000313" key="4">
    <source>
        <dbReference type="Proteomes" id="UP000886595"/>
    </source>
</evidence>
<dbReference type="Pfam" id="PF00646">
    <property type="entry name" value="F-box"/>
    <property type="match status" value="1"/>
</dbReference>
<proteinExistence type="predicted"/>
<dbReference type="Proteomes" id="UP000886595">
    <property type="component" value="Unassembled WGS sequence"/>
</dbReference>
<dbReference type="AlphaFoldDB" id="A0A8X7UH46"/>
<dbReference type="PANTHER" id="PTHR31111">
    <property type="entry name" value="BNAA05G37150D PROTEIN-RELATED"/>
    <property type="match status" value="1"/>
</dbReference>
<reference evidence="3 4" key="1">
    <citation type="submission" date="2020-02" db="EMBL/GenBank/DDBJ databases">
        <authorList>
            <person name="Ma Q."/>
            <person name="Huang Y."/>
            <person name="Song X."/>
            <person name="Pei D."/>
        </authorList>
    </citation>
    <scope>NUCLEOTIDE SEQUENCE [LARGE SCALE GENOMIC DNA]</scope>
    <source>
        <strain evidence="3">Sxm20200214</strain>
        <tissue evidence="3">Leaf</tissue>
    </source>
</reference>
<dbReference type="InterPro" id="IPR036047">
    <property type="entry name" value="F-box-like_dom_sf"/>
</dbReference>
<evidence type="ECO:0008006" key="5">
    <source>
        <dbReference type="Google" id="ProtNLM"/>
    </source>
</evidence>
<keyword evidence="4" id="KW-1185">Reference proteome</keyword>
<dbReference type="PANTHER" id="PTHR31111:SF119">
    <property type="entry name" value="F-BOX DOMAIN-CONTAINING PROTEIN"/>
    <property type="match status" value="1"/>
</dbReference>
<dbReference type="Pfam" id="PF08268">
    <property type="entry name" value="FBA_3"/>
    <property type="match status" value="1"/>
</dbReference>
<protein>
    <recommendedName>
        <fullName evidence="5">F-box domain-containing protein</fullName>
    </recommendedName>
</protein>
<dbReference type="InterPro" id="IPR001810">
    <property type="entry name" value="F-box_dom"/>
</dbReference>
<feature type="domain" description="F-box" evidence="1">
    <location>
        <begin position="12"/>
        <end position="48"/>
    </location>
</feature>
<organism evidence="3 4">
    <name type="scientific">Brassica carinata</name>
    <name type="common">Ethiopian mustard</name>
    <name type="synonym">Abyssinian cabbage</name>
    <dbReference type="NCBI Taxonomy" id="52824"/>
    <lineage>
        <taxon>Eukaryota</taxon>
        <taxon>Viridiplantae</taxon>
        <taxon>Streptophyta</taxon>
        <taxon>Embryophyta</taxon>
        <taxon>Tracheophyta</taxon>
        <taxon>Spermatophyta</taxon>
        <taxon>Magnoliopsida</taxon>
        <taxon>eudicotyledons</taxon>
        <taxon>Gunneridae</taxon>
        <taxon>Pentapetalae</taxon>
        <taxon>rosids</taxon>
        <taxon>malvids</taxon>
        <taxon>Brassicales</taxon>
        <taxon>Brassicaceae</taxon>
        <taxon>Brassiceae</taxon>
        <taxon>Brassica</taxon>
    </lineage>
</organism>
<evidence type="ECO:0000313" key="3">
    <source>
        <dbReference type="EMBL" id="KAG2277351.1"/>
    </source>
</evidence>
<feature type="domain" description="F-box associated beta-propeller type 3" evidence="2">
    <location>
        <begin position="60"/>
        <end position="146"/>
    </location>
</feature>
<dbReference type="NCBIfam" id="TIGR01640">
    <property type="entry name" value="F_box_assoc_1"/>
    <property type="match status" value="1"/>
</dbReference>
<dbReference type="InterPro" id="IPR013187">
    <property type="entry name" value="F-box-assoc_dom_typ3"/>
</dbReference>
<dbReference type="EMBL" id="JAAMPC010000012">
    <property type="protein sequence ID" value="KAG2277351.1"/>
    <property type="molecule type" value="Genomic_DNA"/>
</dbReference>
<dbReference type="OrthoDB" id="1924677at2759"/>
<comment type="caution">
    <text evidence="3">The sequence shown here is derived from an EMBL/GenBank/DDBJ whole genome shotgun (WGS) entry which is preliminary data.</text>
</comment>
<dbReference type="SUPFAM" id="SSF81383">
    <property type="entry name" value="F-box domain"/>
    <property type="match status" value="1"/>
</dbReference>